<protein>
    <recommendedName>
        <fullName evidence="2">Rhodanese domain-containing protein</fullName>
    </recommendedName>
</protein>
<feature type="signal peptide" evidence="1">
    <location>
        <begin position="1"/>
        <end position="26"/>
    </location>
</feature>
<evidence type="ECO:0000256" key="1">
    <source>
        <dbReference type="SAM" id="SignalP"/>
    </source>
</evidence>
<dbReference type="PROSITE" id="PS50206">
    <property type="entry name" value="RHODANESE_3"/>
    <property type="match status" value="1"/>
</dbReference>
<dbReference type="Gene3D" id="3.40.250.10">
    <property type="entry name" value="Rhodanese-like domain"/>
    <property type="match status" value="1"/>
</dbReference>
<dbReference type="SUPFAM" id="SSF52821">
    <property type="entry name" value="Rhodanese/Cell cycle control phosphatase"/>
    <property type="match status" value="1"/>
</dbReference>
<evidence type="ECO:0000313" key="4">
    <source>
        <dbReference type="Proteomes" id="UP000628854"/>
    </source>
</evidence>
<dbReference type="CDD" id="cd00158">
    <property type="entry name" value="RHOD"/>
    <property type="match status" value="1"/>
</dbReference>
<feature type="domain" description="Rhodanese" evidence="2">
    <location>
        <begin position="69"/>
        <end position="121"/>
    </location>
</feature>
<feature type="chain" id="PRO_5046495464" description="Rhodanese domain-containing protein" evidence="1">
    <location>
        <begin position="27"/>
        <end position="179"/>
    </location>
</feature>
<dbReference type="Proteomes" id="UP000628854">
    <property type="component" value="Unassembled WGS sequence"/>
</dbReference>
<proteinExistence type="predicted"/>
<dbReference type="Pfam" id="PF00581">
    <property type="entry name" value="Rhodanese"/>
    <property type="match status" value="1"/>
</dbReference>
<comment type="caution">
    <text evidence="3">The sequence shown here is derived from an EMBL/GenBank/DDBJ whole genome shotgun (WGS) entry which is preliminary data.</text>
</comment>
<dbReference type="InterPro" id="IPR001763">
    <property type="entry name" value="Rhodanese-like_dom"/>
</dbReference>
<keyword evidence="1" id="KW-0732">Signal</keyword>
<name>A0ABQ1IZC8_9PROT</name>
<evidence type="ECO:0000313" key="3">
    <source>
        <dbReference type="EMBL" id="GGB56239.1"/>
    </source>
</evidence>
<dbReference type="InterPro" id="IPR036873">
    <property type="entry name" value="Rhodanese-like_dom_sf"/>
</dbReference>
<reference evidence="4" key="1">
    <citation type="journal article" date="2019" name="Int. J. Syst. Evol. Microbiol.">
        <title>The Global Catalogue of Microorganisms (GCM) 10K type strain sequencing project: providing services to taxonomists for standard genome sequencing and annotation.</title>
        <authorList>
            <consortium name="The Broad Institute Genomics Platform"/>
            <consortium name="The Broad Institute Genome Sequencing Center for Infectious Disease"/>
            <person name="Wu L."/>
            <person name="Ma J."/>
        </authorList>
    </citation>
    <scope>NUCLEOTIDE SEQUENCE [LARGE SCALE GENOMIC DNA]</scope>
    <source>
        <strain evidence="4">CGMCC 1.15928</strain>
    </source>
</reference>
<keyword evidence="4" id="KW-1185">Reference proteome</keyword>
<accession>A0ABQ1IZC8</accession>
<organism evidence="3 4">
    <name type="scientific">Henriciella pelagia</name>
    <dbReference type="NCBI Taxonomy" id="1977912"/>
    <lineage>
        <taxon>Bacteria</taxon>
        <taxon>Pseudomonadati</taxon>
        <taxon>Pseudomonadota</taxon>
        <taxon>Alphaproteobacteria</taxon>
        <taxon>Hyphomonadales</taxon>
        <taxon>Hyphomonadaceae</taxon>
        <taxon>Henriciella</taxon>
    </lineage>
</organism>
<dbReference type="EMBL" id="BMKF01000001">
    <property type="protein sequence ID" value="GGB56239.1"/>
    <property type="molecule type" value="Genomic_DNA"/>
</dbReference>
<evidence type="ECO:0000259" key="2">
    <source>
        <dbReference type="PROSITE" id="PS50206"/>
    </source>
</evidence>
<dbReference type="RefSeq" id="WP_084394125.1">
    <property type="nucleotide sequence ID" value="NZ_BMKF01000001.1"/>
</dbReference>
<sequence>MGERRNAIFGLAVIVAFIASGLMASAQEAAPQQGSPEIDYPGFAAMTDDVMAYRESRLVSLADFNAMKADAHTIVLDTRSGTAYAMGHIDGAVHLNFSDFTDEKLAAVIPSKDTRILIYCNNNFVDDVEPIVLKRASLALNIPTFINLYGYGYENIYELGELVSTTDEDVNWVTSLQTP</sequence>
<gene>
    <name evidence="3" type="ORF">GCM10011503_00710</name>
</gene>